<dbReference type="GO" id="GO:0005975">
    <property type="term" value="P:carbohydrate metabolic process"/>
    <property type="evidence" value="ECO:0007669"/>
    <property type="project" value="InterPro"/>
</dbReference>
<sequence>MYPQTNAVRSVRDLSGVWDFRFNANEPWQPIAVPASYNDQSPDPEFRRHYGMAYYRTTFTVPEGARRVLRFDAVTHNAVVRLNGQEIVTHRGGFLPFEADITALAKPGDTVTLEVEVDNRIGHGTLPVGNEGGTAFFGSDNAGIPAVEAGKARQQMQGVNLPNFDFFNYAGITRPVRLYTTPAAYIRDITLVAGADGKLHYTVDTVGEGNVQLTVLDANGRAVADADGAAGTLQVKNARLWQPRPGTPYLYTALVRFGTDEYRQPFGFRSVEVRGHQFLINGEPFYFKGPCKHEDSFFRGRGYDACVTVTDLKLYEWLNANCLRMSHYPYAEEVYDLCDRLGIVVIDETPAVGIGAGAACDPYKTFPLKNYHSAVLKAMIDRDKNHPCVVLWSLGNEPDTEHFPESARDYWRPLYEQAHAQDPQGRPVTMVCCQNDYTKDITTRTMDVVCINRYYGWYNLSGDLDNASYAFRQELDFWKGIDKPLILSEYGADTVAGLHGVAPEMFTEEFQVEYYKAINACLDSYAFVVGEWPWNFADFSTQQGPMRVGSCNRKGLFTRERTPKLAAHYFRDRWAKKQPNDR</sequence>
<dbReference type="EMBL" id="JAGZGG010000008">
    <property type="protein sequence ID" value="MBS5331940.1"/>
    <property type="molecule type" value="Genomic_DNA"/>
</dbReference>
<evidence type="ECO:0000259" key="8">
    <source>
        <dbReference type="Pfam" id="PF02837"/>
    </source>
</evidence>
<keyword evidence="5 9" id="KW-0326">Glycosidase</keyword>
<feature type="domain" description="Glycoside hydrolase family 2 immunoglobulin-like beta-sandwich" evidence="6">
    <location>
        <begin position="195"/>
        <end position="269"/>
    </location>
</feature>
<dbReference type="InterPro" id="IPR008979">
    <property type="entry name" value="Galactose-bd-like_sf"/>
</dbReference>
<dbReference type="Gene3D" id="2.60.40.10">
    <property type="entry name" value="Immunoglobulins"/>
    <property type="match status" value="1"/>
</dbReference>
<feature type="domain" description="Glycoside hydrolase family 2 catalytic" evidence="7">
    <location>
        <begin position="271"/>
        <end position="576"/>
    </location>
</feature>
<evidence type="ECO:0000259" key="6">
    <source>
        <dbReference type="Pfam" id="PF00703"/>
    </source>
</evidence>
<dbReference type="GO" id="GO:0004566">
    <property type="term" value="F:beta-glucuronidase activity"/>
    <property type="evidence" value="ECO:0007669"/>
    <property type="project" value="UniProtKB-EC"/>
</dbReference>
<dbReference type="GO" id="GO:0019391">
    <property type="term" value="P:glucuronoside catabolic process"/>
    <property type="evidence" value="ECO:0007669"/>
    <property type="project" value="TreeGrafter"/>
</dbReference>
<dbReference type="Gene3D" id="2.60.120.260">
    <property type="entry name" value="Galactose-binding domain-like"/>
    <property type="match status" value="1"/>
</dbReference>
<dbReference type="PRINTS" id="PR00132">
    <property type="entry name" value="GLHYDRLASE2"/>
</dbReference>
<dbReference type="InterPro" id="IPR017853">
    <property type="entry name" value="GH"/>
</dbReference>
<evidence type="ECO:0000256" key="4">
    <source>
        <dbReference type="ARBA" id="ARBA00022801"/>
    </source>
</evidence>
<dbReference type="SUPFAM" id="SSF49303">
    <property type="entry name" value="beta-Galactosidase/glucuronidase domain"/>
    <property type="match status" value="1"/>
</dbReference>
<protein>
    <recommendedName>
        <fullName evidence="3">Beta-glucuronidase</fullName>
        <ecNumber evidence="2">3.2.1.31</ecNumber>
    </recommendedName>
</protein>
<comment type="similarity">
    <text evidence="1">Belongs to the glycosyl hydrolase 2 family.</text>
</comment>
<dbReference type="InterPro" id="IPR006101">
    <property type="entry name" value="Glyco_hydro_2"/>
</dbReference>
<dbReference type="EC" id="3.2.1.31" evidence="2"/>
<gene>
    <name evidence="9" type="primary">uidA</name>
    <name evidence="9" type="ORF">KHY36_05345</name>
</gene>
<evidence type="ECO:0000313" key="10">
    <source>
        <dbReference type="Proteomes" id="UP000759273"/>
    </source>
</evidence>
<dbReference type="PROSITE" id="PS00608">
    <property type="entry name" value="GLYCOSYL_HYDROL_F2_2"/>
    <property type="match status" value="1"/>
</dbReference>
<organism evidence="9 10">
    <name type="scientific">Subdoligranulum variabile</name>
    <dbReference type="NCBI Taxonomy" id="214851"/>
    <lineage>
        <taxon>Bacteria</taxon>
        <taxon>Bacillati</taxon>
        <taxon>Bacillota</taxon>
        <taxon>Clostridia</taxon>
        <taxon>Eubacteriales</taxon>
        <taxon>Oscillospiraceae</taxon>
        <taxon>Subdoligranulum</taxon>
    </lineage>
</organism>
<dbReference type="AlphaFoldDB" id="A0A943HKA0"/>
<dbReference type="SUPFAM" id="SSF51445">
    <property type="entry name" value="(Trans)glycosidases"/>
    <property type="match status" value="1"/>
</dbReference>
<evidence type="ECO:0000256" key="3">
    <source>
        <dbReference type="ARBA" id="ARBA00016205"/>
    </source>
</evidence>
<dbReference type="InterPro" id="IPR036156">
    <property type="entry name" value="Beta-gal/glucu_dom_sf"/>
</dbReference>
<dbReference type="SUPFAM" id="SSF49785">
    <property type="entry name" value="Galactose-binding domain-like"/>
    <property type="match status" value="1"/>
</dbReference>
<feature type="domain" description="Glycosyl hydrolases family 2 sugar binding" evidence="8">
    <location>
        <begin position="28"/>
        <end position="182"/>
    </location>
</feature>
<accession>A0A943HKA0</accession>
<dbReference type="GO" id="GO:0030246">
    <property type="term" value="F:carbohydrate binding"/>
    <property type="evidence" value="ECO:0007669"/>
    <property type="project" value="TreeGrafter"/>
</dbReference>
<dbReference type="InterPro" id="IPR006102">
    <property type="entry name" value="Ig-like_GH2"/>
</dbReference>
<evidence type="ECO:0000256" key="1">
    <source>
        <dbReference type="ARBA" id="ARBA00007401"/>
    </source>
</evidence>
<dbReference type="InterPro" id="IPR023232">
    <property type="entry name" value="Glyco_hydro_2_AS"/>
</dbReference>
<dbReference type="InterPro" id="IPR006104">
    <property type="entry name" value="Glyco_hydro_2_N"/>
</dbReference>
<name>A0A943HKA0_9FIRM</name>
<keyword evidence="4 9" id="KW-0378">Hydrolase</keyword>
<dbReference type="InterPro" id="IPR006103">
    <property type="entry name" value="Glyco_hydro_2_cat"/>
</dbReference>
<dbReference type="PANTHER" id="PTHR10066:SF67">
    <property type="entry name" value="BETA-GLUCURONIDASE"/>
    <property type="match status" value="1"/>
</dbReference>
<dbReference type="Proteomes" id="UP000759273">
    <property type="component" value="Unassembled WGS sequence"/>
</dbReference>
<dbReference type="Pfam" id="PF00703">
    <property type="entry name" value="Glyco_hydro_2"/>
    <property type="match status" value="1"/>
</dbReference>
<dbReference type="Gene3D" id="3.20.20.80">
    <property type="entry name" value="Glycosidases"/>
    <property type="match status" value="1"/>
</dbReference>
<dbReference type="Pfam" id="PF02837">
    <property type="entry name" value="Glyco_hydro_2_N"/>
    <property type="match status" value="1"/>
</dbReference>
<dbReference type="Pfam" id="PF02836">
    <property type="entry name" value="Glyco_hydro_2_C"/>
    <property type="match status" value="1"/>
</dbReference>
<dbReference type="InterPro" id="IPR013783">
    <property type="entry name" value="Ig-like_fold"/>
</dbReference>
<proteinExistence type="inferred from homology"/>
<evidence type="ECO:0000259" key="7">
    <source>
        <dbReference type="Pfam" id="PF02836"/>
    </source>
</evidence>
<evidence type="ECO:0000256" key="5">
    <source>
        <dbReference type="ARBA" id="ARBA00023295"/>
    </source>
</evidence>
<comment type="caution">
    <text evidence="9">The sequence shown here is derived from an EMBL/GenBank/DDBJ whole genome shotgun (WGS) entry which is preliminary data.</text>
</comment>
<evidence type="ECO:0000313" key="9">
    <source>
        <dbReference type="EMBL" id="MBS5331940.1"/>
    </source>
</evidence>
<dbReference type="FunFam" id="3.20.20.80:FF:000080">
    <property type="entry name" value="Beta-glucuronidase UidA"/>
    <property type="match status" value="1"/>
</dbReference>
<reference evidence="9" key="1">
    <citation type="submission" date="2021-02" db="EMBL/GenBank/DDBJ databases">
        <title>Infant gut strain persistence is associated with maternal origin, phylogeny, and functional potential including surface adhesion and iron acquisition.</title>
        <authorList>
            <person name="Lou Y.C."/>
        </authorList>
    </citation>
    <scope>NUCLEOTIDE SEQUENCE</scope>
    <source>
        <strain evidence="9">L3_101_000M1_dasL3_101_000M1_concoct_87</strain>
    </source>
</reference>
<evidence type="ECO:0000256" key="2">
    <source>
        <dbReference type="ARBA" id="ARBA00012761"/>
    </source>
</evidence>
<dbReference type="PANTHER" id="PTHR10066">
    <property type="entry name" value="BETA-GLUCURONIDASE"/>
    <property type="match status" value="1"/>
</dbReference>
<dbReference type="NCBIfam" id="NF007538">
    <property type="entry name" value="PRK10150.1"/>
    <property type="match status" value="1"/>
</dbReference>